<protein>
    <submittedName>
        <fullName evidence="2">Uncharacterized protein</fullName>
    </submittedName>
</protein>
<dbReference type="EMBL" id="JAESVB010000002">
    <property type="protein sequence ID" value="MCB8874465.1"/>
    <property type="molecule type" value="Genomic_DNA"/>
</dbReference>
<keyword evidence="3" id="KW-1185">Reference proteome</keyword>
<reference evidence="2" key="1">
    <citation type="journal article" date="2021" name="Microorganisms">
        <title>Acidisoma silvae sp. nov. and Acidisomacellulosilytica sp. nov., Two Acidophilic Bacteria Isolated from Decaying Wood, Hydrolyzing Cellulose and Producing Poly-3-hydroxybutyrate.</title>
        <authorList>
            <person name="Mieszkin S."/>
            <person name="Pouder E."/>
            <person name="Uroz S."/>
            <person name="Simon-Colin C."/>
            <person name="Alain K."/>
        </authorList>
    </citation>
    <scope>NUCLEOTIDE SEQUENCE</scope>
    <source>
        <strain evidence="2">HW T2.11</strain>
    </source>
</reference>
<evidence type="ECO:0000313" key="3">
    <source>
        <dbReference type="Proteomes" id="UP000708298"/>
    </source>
</evidence>
<feature type="signal peptide" evidence="1">
    <location>
        <begin position="1"/>
        <end position="26"/>
    </location>
</feature>
<evidence type="ECO:0000256" key="1">
    <source>
        <dbReference type="SAM" id="SignalP"/>
    </source>
</evidence>
<reference evidence="2" key="2">
    <citation type="submission" date="2021-01" db="EMBL/GenBank/DDBJ databases">
        <authorList>
            <person name="Mieszkin S."/>
            <person name="Pouder E."/>
            <person name="Alain K."/>
        </authorList>
    </citation>
    <scope>NUCLEOTIDE SEQUENCE</scope>
    <source>
        <strain evidence="2">HW T2.11</strain>
    </source>
</reference>
<proteinExistence type="predicted"/>
<feature type="chain" id="PRO_5037098412" evidence="1">
    <location>
        <begin position="27"/>
        <end position="102"/>
    </location>
</feature>
<comment type="caution">
    <text evidence="2">The sequence shown here is derived from an EMBL/GenBank/DDBJ whole genome shotgun (WGS) entry which is preliminary data.</text>
</comment>
<gene>
    <name evidence="2" type="ORF">ASILVAE211_04650</name>
</gene>
<keyword evidence="1" id="KW-0732">Signal</keyword>
<dbReference type="RefSeq" id="WP_227320143.1">
    <property type="nucleotide sequence ID" value="NZ_JAESVB010000002.1"/>
</dbReference>
<name>A0A963YP65_9PROT</name>
<evidence type="ECO:0000313" key="2">
    <source>
        <dbReference type="EMBL" id="MCB8874465.1"/>
    </source>
</evidence>
<organism evidence="2 3">
    <name type="scientific">Acidisoma silvae</name>
    <dbReference type="NCBI Taxonomy" id="2802396"/>
    <lineage>
        <taxon>Bacteria</taxon>
        <taxon>Pseudomonadati</taxon>
        <taxon>Pseudomonadota</taxon>
        <taxon>Alphaproteobacteria</taxon>
        <taxon>Acetobacterales</taxon>
        <taxon>Acidocellaceae</taxon>
        <taxon>Acidisoma</taxon>
    </lineage>
</organism>
<sequence>MARSILIILGFLTGFCTSAGIAPAWAQASPMAPAPMGTPMTPQQIGSWITMPGISEPEAAYDARNQGYVQVMRMHEDSYGDWIGQSGSRRFIVFPDGRAYPF</sequence>
<accession>A0A963YP65</accession>
<dbReference type="Proteomes" id="UP000708298">
    <property type="component" value="Unassembled WGS sequence"/>
</dbReference>
<dbReference type="AlphaFoldDB" id="A0A963YP65"/>